<dbReference type="GO" id="GO:0016242">
    <property type="term" value="P:negative regulation of macroautophagy"/>
    <property type="evidence" value="ECO:0007669"/>
    <property type="project" value="TreeGrafter"/>
</dbReference>
<feature type="non-terminal residue" evidence="15">
    <location>
        <position position="1"/>
    </location>
</feature>
<dbReference type="SUPFAM" id="SSF48452">
    <property type="entry name" value="TPR-like"/>
    <property type="match status" value="1"/>
</dbReference>
<dbReference type="SUPFAM" id="SSF56112">
    <property type="entry name" value="Protein kinase-like (PK-like)"/>
    <property type="match status" value="1"/>
</dbReference>
<dbReference type="InterPro" id="IPR011009">
    <property type="entry name" value="Kinase-like_dom_sf"/>
</dbReference>
<dbReference type="Gene3D" id="1.20.120.150">
    <property type="entry name" value="FKBP12-rapamycin binding domain"/>
    <property type="match status" value="1"/>
</dbReference>
<reference evidence="15" key="2">
    <citation type="journal article" date="2024" name="Plant">
        <title>Genomic evolution and insights into agronomic trait innovations of Sesamum species.</title>
        <authorList>
            <person name="Miao H."/>
            <person name="Wang L."/>
            <person name="Qu L."/>
            <person name="Liu H."/>
            <person name="Sun Y."/>
            <person name="Le M."/>
            <person name="Wang Q."/>
            <person name="Wei S."/>
            <person name="Zheng Y."/>
            <person name="Lin W."/>
            <person name="Duan Y."/>
            <person name="Cao H."/>
            <person name="Xiong S."/>
            <person name="Wang X."/>
            <person name="Wei L."/>
            <person name="Li C."/>
            <person name="Ma Q."/>
            <person name="Ju M."/>
            <person name="Zhao R."/>
            <person name="Li G."/>
            <person name="Mu C."/>
            <person name="Tian Q."/>
            <person name="Mei H."/>
            <person name="Zhang T."/>
            <person name="Gao T."/>
            <person name="Zhang H."/>
        </authorList>
    </citation>
    <scope>NUCLEOTIDE SEQUENCE</scope>
    <source>
        <strain evidence="15">G02</strain>
    </source>
</reference>
<dbReference type="GO" id="GO:0005524">
    <property type="term" value="F:ATP binding"/>
    <property type="evidence" value="ECO:0007669"/>
    <property type="project" value="UniProtKB-KW"/>
</dbReference>
<dbReference type="EMBL" id="JACGWJ010000021">
    <property type="protein sequence ID" value="KAL0334981.1"/>
    <property type="molecule type" value="Genomic_DNA"/>
</dbReference>
<dbReference type="InterPro" id="IPR011990">
    <property type="entry name" value="TPR-like_helical_dom_sf"/>
</dbReference>
<reference evidence="15" key="1">
    <citation type="submission" date="2020-06" db="EMBL/GenBank/DDBJ databases">
        <authorList>
            <person name="Li T."/>
            <person name="Hu X."/>
            <person name="Zhang T."/>
            <person name="Song X."/>
            <person name="Zhang H."/>
            <person name="Dai N."/>
            <person name="Sheng W."/>
            <person name="Hou X."/>
            <person name="Wei L."/>
        </authorList>
    </citation>
    <scope>NUCLEOTIDE SEQUENCE</scope>
    <source>
        <strain evidence="15">G02</strain>
        <tissue evidence="15">Leaf</tissue>
    </source>
</reference>
<evidence type="ECO:0000256" key="3">
    <source>
        <dbReference type="ARBA" id="ARBA00022679"/>
    </source>
</evidence>
<evidence type="ECO:0000256" key="9">
    <source>
        <dbReference type="ARBA" id="ARBA00048679"/>
    </source>
</evidence>
<dbReference type="GO" id="GO:0004674">
    <property type="term" value="F:protein serine/threonine kinase activity"/>
    <property type="evidence" value="ECO:0007669"/>
    <property type="project" value="UniProtKB-EC"/>
</dbReference>
<dbReference type="PANTHER" id="PTHR11139">
    <property type="entry name" value="ATAXIA TELANGIECTASIA MUTATED ATM -RELATED"/>
    <property type="match status" value="1"/>
</dbReference>
<keyword evidence="4" id="KW-0677">Repeat</keyword>
<dbReference type="InterPro" id="IPR003151">
    <property type="entry name" value="PIK-rel_kinase_FAT"/>
</dbReference>
<name>A0AAW2MV22_SESRA</name>
<evidence type="ECO:0000259" key="12">
    <source>
        <dbReference type="PROSITE" id="PS50290"/>
    </source>
</evidence>
<dbReference type="GO" id="GO:0044877">
    <property type="term" value="F:protein-containing complex binding"/>
    <property type="evidence" value="ECO:0007669"/>
    <property type="project" value="InterPro"/>
</dbReference>
<dbReference type="Pfam" id="PF08771">
    <property type="entry name" value="FRB_dom"/>
    <property type="match status" value="1"/>
</dbReference>
<evidence type="ECO:0000256" key="11">
    <source>
        <dbReference type="SAM" id="MobiDB-lite"/>
    </source>
</evidence>
<dbReference type="InterPro" id="IPR019734">
    <property type="entry name" value="TPR_rpt"/>
</dbReference>
<keyword evidence="6 15" id="KW-0418">Kinase</keyword>
<feature type="region of interest" description="Disordered" evidence="11">
    <location>
        <begin position="239"/>
        <end position="275"/>
    </location>
</feature>
<dbReference type="InterPro" id="IPR036738">
    <property type="entry name" value="FRB_sf"/>
</dbReference>
<dbReference type="PROSITE" id="PS00916">
    <property type="entry name" value="PI3_4_KINASE_2"/>
    <property type="match status" value="1"/>
</dbReference>
<dbReference type="GO" id="GO:0031931">
    <property type="term" value="C:TORC1 complex"/>
    <property type="evidence" value="ECO:0007669"/>
    <property type="project" value="TreeGrafter"/>
</dbReference>
<evidence type="ECO:0000256" key="8">
    <source>
        <dbReference type="ARBA" id="ARBA00047899"/>
    </source>
</evidence>
<feature type="domain" description="PI3K/PI4K catalytic" evidence="12">
    <location>
        <begin position="1093"/>
        <end position="1406"/>
    </location>
</feature>
<dbReference type="FunFam" id="1.20.120.150:FF:000001">
    <property type="entry name" value="Serine/threonine-protein kinase TOR"/>
    <property type="match status" value="1"/>
</dbReference>
<dbReference type="SMART" id="SM01343">
    <property type="entry name" value="FATC"/>
    <property type="match status" value="1"/>
</dbReference>
<protein>
    <recommendedName>
        <fullName evidence="2">non-specific serine/threonine protein kinase</fullName>
        <ecNumber evidence="2">2.7.11.1</ecNumber>
    </recommendedName>
</protein>
<organism evidence="15">
    <name type="scientific">Sesamum radiatum</name>
    <name type="common">Black benniseed</name>
    <dbReference type="NCBI Taxonomy" id="300843"/>
    <lineage>
        <taxon>Eukaryota</taxon>
        <taxon>Viridiplantae</taxon>
        <taxon>Streptophyta</taxon>
        <taxon>Embryophyta</taxon>
        <taxon>Tracheophyta</taxon>
        <taxon>Spermatophyta</taxon>
        <taxon>Magnoliopsida</taxon>
        <taxon>eudicotyledons</taxon>
        <taxon>Gunneridae</taxon>
        <taxon>Pentapetalae</taxon>
        <taxon>asterids</taxon>
        <taxon>lamiids</taxon>
        <taxon>Lamiales</taxon>
        <taxon>Pedaliaceae</taxon>
        <taxon>Sesamum</taxon>
    </lineage>
</organism>
<comment type="similarity">
    <text evidence="1">Belongs to the PI3/PI4-kinase family.</text>
</comment>
<evidence type="ECO:0000256" key="1">
    <source>
        <dbReference type="ARBA" id="ARBA00011031"/>
    </source>
</evidence>
<dbReference type="InterPro" id="IPR057564">
    <property type="entry name" value="HEAT_ATR"/>
</dbReference>
<dbReference type="Gene3D" id="1.25.10.10">
    <property type="entry name" value="Leucine-rich Repeat Variant"/>
    <property type="match status" value="1"/>
</dbReference>
<evidence type="ECO:0000259" key="13">
    <source>
        <dbReference type="PROSITE" id="PS51189"/>
    </source>
</evidence>
<dbReference type="GO" id="GO:0031929">
    <property type="term" value="P:TOR signaling"/>
    <property type="evidence" value="ECO:0007669"/>
    <property type="project" value="TreeGrafter"/>
</dbReference>
<dbReference type="SMART" id="SM00146">
    <property type="entry name" value="PI3Kc"/>
    <property type="match status" value="1"/>
</dbReference>
<dbReference type="SUPFAM" id="SSF47212">
    <property type="entry name" value="FKBP12-rapamycin-binding domain of FKBP-rapamycin-associated protein (FRAP)"/>
    <property type="match status" value="1"/>
</dbReference>
<dbReference type="CDD" id="cd05169">
    <property type="entry name" value="PIKKc_TOR"/>
    <property type="match status" value="1"/>
</dbReference>
<feature type="domain" description="FATC" evidence="14">
    <location>
        <begin position="1472"/>
        <end position="1504"/>
    </location>
</feature>
<dbReference type="InterPro" id="IPR011989">
    <property type="entry name" value="ARM-like"/>
</dbReference>
<dbReference type="GO" id="GO:0005737">
    <property type="term" value="C:cytoplasm"/>
    <property type="evidence" value="ECO:0007669"/>
    <property type="project" value="TreeGrafter"/>
</dbReference>
<comment type="catalytic activity">
    <reaction evidence="8">
        <text>L-threonyl-[protein] + ATP = O-phospho-L-threonyl-[protein] + ADP + H(+)</text>
        <dbReference type="Rhea" id="RHEA:46608"/>
        <dbReference type="Rhea" id="RHEA-COMP:11060"/>
        <dbReference type="Rhea" id="RHEA-COMP:11605"/>
        <dbReference type="ChEBI" id="CHEBI:15378"/>
        <dbReference type="ChEBI" id="CHEBI:30013"/>
        <dbReference type="ChEBI" id="CHEBI:30616"/>
        <dbReference type="ChEBI" id="CHEBI:61977"/>
        <dbReference type="ChEBI" id="CHEBI:456216"/>
        <dbReference type="EC" id="2.7.11.1"/>
    </reaction>
</comment>
<feature type="compositionally biased region" description="Basic and acidic residues" evidence="11">
    <location>
        <begin position="264"/>
        <end position="274"/>
    </location>
</feature>
<evidence type="ECO:0000256" key="10">
    <source>
        <dbReference type="PROSITE-ProRule" id="PRU00339"/>
    </source>
</evidence>
<dbReference type="PROSITE" id="PS50290">
    <property type="entry name" value="PI3_4_KINASE_3"/>
    <property type="match status" value="1"/>
</dbReference>
<evidence type="ECO:0000256" key="2">
    <source>
        <dbReference type="ARBA" id="ARBA00012513"/>
    </source>
</evidence>
<evidence type="ECO:0000256" key="7">
    <source>
        <dbReference type="ARBA" id="ARBA00022840"/>
    </source>
</evidence>
<dbReference type="InterPro" id="IPR016024">
    <property type="entry name" value="ARM-type_fold"/>
</dbReference>
<gene>
    <name evidence="15" type="ORF">Sradi_4710000</name>
</gene>
<sequence length="1525" mass="173504">VLPDLLHTVRTCDDGLKEYITWKLGTLVSIVRQHVRKYLPELFSLISELWSSFSLPATSRPVRGSPILHLLEQLCLALNDEFRTHLPFILPSCIQVLSDAERFKDYTHVIDILRTLEVFGGTLDEHMHLLLPALIRIFKVDASVEVRLAAIRTLTRLIPRVQVTGHISALVHHLKLVLDGKNDELRKDALDALCCLAHALGEDFTIFIPSIHKLLLKHRLRHKDFEEIQGRLQRREPLILGNTASQKQNRRLPGEVISDPLSDTEDHERIDPHKPLQVNEARLRAAGEASQRSTKEDWAEWMRHFSIELLKESPSPALRTCAKLAQLQPFVGRELFAAGFVSCWTQLNEHCQKQLVRSLEMAFSSPNIPPEILATLLNLAEFMEHDERPLPIDIRLLGALAEKCRAFAKALHYKEMEFEGAWSNRMDGNPVAVVEALIHINNQLHQHEAAVGILTYAQQHLGVQLKESWYEKLQRWDDALKAYTVKASQASSPHLVLDATLGRMRCLAALARWEELNNLCKEYWTPAEPAARLEMAPMAAHAAWNMGEWDQMAEYVSRLDDGDETKLRVLGNTAATGDGSSNGTFFRAVLLVRRGKYDEAREYVERARKCLATEVAALVLESYERAYSNMVRIQQLSELEEVIDYCTLPVGNPVAEGRRLLIRNMWNERIKGAKRNVVVWQALLAVRSLVLPPTEDAETWIKFASLCRQSGRISQARSTLTKLLQFDPETTPDTVRYHGDPQVILAYLKYQWSLGEDHRRKEAFARLKDLAMDLSRTPVLQQTTQSGMTVSSNMPLIAQILTAFRNATHYATKWAKAWHKWALFNTAVMSHYTLRSYPSIAAQFVVAAVTGYFHSIACAAHSKGVDDSLQDILRLLTLWFNHGATSEVQMALQKGFSLVNINTWLVVLPQIIARIHSNNHAVRELIQSLLVRIGQSHPQALMYPLLVACKSISNLRKQAAQEVVDKVRQHSGVLVDEAQLVSTELIRVAILWHEMWHEALEEASRLYFGEHNIEGMLNVLEPLHEMLEEGAMRNNTTIKEKAFIQAYRHELLEAYECCMKYRRTGKDAELTQAWDLYYHVFRRIDKQLQTLTTLDLQSVSPELLECRDLKLAVPGPIKLGHEDLRQDERVMQLFGLVNTLLGNSRKTAEKDLSIQRYSVIPLSPNSGLIGWVPNCDTLHHLIREYRDARKITLNQEHKLMLSFAPDYDHLPLIAKVEVFEYALQNTEGNDLARVLWLKSRTSEVWLDRRTNYTRSLAVMSMVGYLLGLGDRHPSNLMLHRYSGKILHIDFGDCFEASMNREKFPKRLVPFRLTRMLVKAMEVSGIEGNFRSTCGNVMQVLRSNKDSVMAMMEAFVHDPLINWRLFNFNEVPQMSTLTSTQAQPVVNGEESAPNRELLQPQRGVRERELLQAVNQLGDANEVLNERAVVVMARMSNKLTGRDFSACSSLPSSSIQHSLDHSTLISGDAREADHGLSVKLQVQKLILQATSHENLCQNYVGPMPLENQVSMEQLLFCHLLSAPSFRL</sequence>
<comment type="caution">
    <text evidence="15">The sequence shown here is derived from an EMBL/GenBank/DDBJ whole genome shotgun (WGS) entry which is preliminary data.</text>
</comment>
<accession>A0AAW2MV22</accession>
<dbReference type="EC" id="2.7.11.1" evidence="2"/>
<dbReference type="GO" id="GO:0005634">
    <property type="term" value="C:nucleus"/>
    <property type="evidence" value="ECO:0007669"/>
    <property type="project" value="TreeGrafter"/>
</dbReference>
<dbReference type="SUPFAM" id="SSF48371">
    <property type="entry name" value="ARM repeat"/>
    <property type="match status" value="1"/>
</dbReference>
<dbReference type="Pfam" id="PF00454">
    <property type="entry name" value="PI3_PI4_kinase"/>
    <property type="match status" value="1"/>
</dbReference>
<dbReference type="PANTHER" id="PTHR11139:SF9">
    <property type="entry name" value="SERINE_THREONINE-PROTEIN KINASE MTOR"/>
    <property type="match status" value="1"/>
</dbReference>
<keyword evidence="5" id="KW-0547">Nucleotide-binding</keyword>
<dbReference type="Gene3D" id="3.30.1010.10">
    <property type="entry name" value="Phosphatidylinositol 3-kinase Catalytic Subunit, Chain A, domain 4"/>
    <property type="match status" value="1"/>
</dbReference>
<dbReference type="Pfam" id="PF02260">
    <property type="entry name" value="FATC"/>
    <property type="match status" value="1"/>
</dbReference>
<dbReference type="SMART" id="SM01345">
    <property type="entry name" value="Rapamycin_bind"/>
    <property type="match status" value="1"/>
</dbReference>
<keyword evidence="7" id="KW-0067">ATP-binding</keyword>
<evidence type="ECO:0000259" key="14">
    <source>
        <dbReference type="PROSITE" id="PS51190"/>
    </source>
</evidence>
<dbReference type="InterPro" id="IPR050517">
    <property type="entry name" value="DDR_Repair_Kinase"/>
</dbReference>
<dbReference type="InterPro" id="IPR014009">
    <property type="entry name" value="PIK_FAT"/>
</dbReference>
<evidence type="ECO:0000256" key="4">
    <source>
        <dbReference type="ARBA" id="ARBA00022737"/>
    </source>
</evidence>
<dbReference type="InterPro" id="IPR018936">
    <property type="entry name" value="PI3/4_kinase_CS"/>
</dbReference>
<evidence type="ECO:0000256" key="5">
    <source>
        <dbReference type="ARBA" id="ARBA00022741"/>
    </source>
</evidence>
<dbReference type="PROSITE" id="PS51189">
    <property type="entry name" value="FAT"/>
    <property type="match status" value="1"/>
</dbReference>
<dbReference type="PROSITE" id="PS50005">
    <property type="entry name" value="TPR"/>
    <property type="match status" value="1"/>
</dbReference>
<proteinExistence type="inferred from homology"/>
<dbReference type="InterPro" id="IPR000403">
    <property type="entry name" value="PI3/4_kinase_cat_dom"/>
</dbReference>
<comment type="catalytic activity">
    <reaction evidence="9">
        <text>L-seryl-[protein] + ATP = O-phospho-L-seryl-[protein] + ADP + H(+)</text>
        <dbReference type="Rhea" id="RHEA:17989"/>
        <dbReference type="Rhea" id="RHEA-COMP:9863"/>
        <dbReference type="Rhea" id="RHEA-COMP:11604"/>
        <dbReference type="ChEBI" id="CHEBI:15378"/>
        <dbReference type="ChEBI" id="CHEBI:29999"/>
        <dbReference type="ChEBI" id="CHEBI:30616"/>
        <dbReference type="ChEBI" id="CHEBI:83421"/>
        <dbReference type="ChEBI" id="CHEBI:456216"/>
        <dbReference type="EC" id="2.7.11.1"/>
    </reaction>
</comment>
<feature type="domain" description="FAT" evidence="13">
    <location>
        <begin position="396"/>
        <end position="951"/>
    </location>
</feature>
<feature type="repeat" description="TPR" evidence="10">
    <location>
        <begin position="697"/>
        <end position="730"/>
    </location>
</feature>
<keyword evidence="3" id="KW-0808">Transferase</keyword>
<dbReference type="FunFam" id="1.10.1070.11:FF:000017">
    <property type="entry name" value="Serine/threonine-protein kinase TOR"/>
    <property type="match status" value="1"/>
</dbReference>
<evidence type="ECO:0000313" key="15">
    <source>
        <dbReference type="EMBL" id="KAL0334981.1"/>
    </source>
</evidence>
<dbReference type="InterPro" id="IPR009076">
    <property type="entry name" value="FRB_dom"/>
</dbReference>
<dbReference type="InterPro" id="IPR036940">
    <property type="entry name" value="PI3/4_kinase_cat_sf"/>
</dbReference>
<dbReference type="GO" id="GO:0031932">
    <property type="term" value="C:TORC2 complex"/>
    <property type="evidence" value="ECO:0007669"/>
    <property type="project" value="TreeGrafter"/>
</dbReference>
<dbReference type="Gene3D" id="1.25.40.10">
    <property type="entry name" value="Tetratricopeptide repeat domain"/>
    <property type="match status" value="1"/>
</dbReference>
<dbReference type="PROSITE" id="PS00915">
    <property type="entry name" value="PI3_4_KINASE_1"/>
    <property type="match status" value="1"/>
</dbReference>
<keyword evidence="10" id="KW-0802">TPR repeat</keyword>
<dbReference type="Gene3D" id="1.10.1070.11">
    <property type="entry name" value="Phosphatidylinositol 3-/4-kinase, catalytic domain"/>
    <property type="match status" value="1"/>
</dbReference>
<evidence type="ECO:0000256" key="6">
    <source>
        <dbReference type="ARBA" id="ARBA00022777"/>
    </source>
</evidence>
<dbReference type="InterPro" id="IPR003152">
    <property type="entry name" value="FATC_dom"/>
</dbReference>
<dbReference type="GO" id="GO:0080090">
    <property type="term" value="P:regulation of primary metabolic process"/>
    <property type="evidence" value="ECO:0007669"/>
    <property type="project" value="UniProtKB-ARBA"/>
</dbReference>
<dbReference type="Pfam" id="PF02259">
    <property type="entry name" value="FAT"/>
    <property type="match status" value="2"/>
</dbReference>
<dbReference type="InterPro" id="IPR026683">
    <property type="entry name" value="TOR_cat"/>
</dbReference>
<dbReference type="Pfam" id="PF23593">
    <property type="entry name" value="HEAT_ATR"/>
    <property type="match status" value="1"/>
</dbReference>
<dbReference type="PROSITE" id="PS51190">
    <property type="entry name" value="FATC"/>
    <property type="match status" value="1"/>
</dbReference>